<gene>
    <name evidence="3" type="ORF">G8E10_07080</name>
</gene>
<dbReference type="GO" id="GO:0016491">
    <property type="term" value="F:oxidoreductase activity"/>
    <property type="evidence" value="ECO:0007669"/>
    <property type="project" value="InterPro"/>
</dbReference>
<protein>
    <submittedName>
        <fullName evidence="3">Siderophore-interacting protein</fullName>
    </submittedName>
</protein>
<dbReference type="CDD" id="cd06193">
    <property type="entry name" value="siderophore_interacting"/>
    <property type="match status" value="1"/>
</dbReference>
<dbReference type="RefSeq" id="WP_110807738.1">
    <property type="nucleotide sequence ID" value="NZ_JAANCM010000003.1"/>
</dbReference>
<dbReference type="Proteomes" id="UP001155840">
    <property type="component" value="Unassembled WGS sequence"/>
</dbReference>
<evidence type="ECO:0000313" key="3">
    <source>
        <dbReference type="EMBL" id="NHT75510.1"/>
    </source>
</evidence>
<dbReference type="PROSITE" id="PS51384">
    <property type="entry name" value="FAD_FR"/>
    <property type="match status" value="1"/>
</dbReference>
<comment type="similarity">
    <text evidence="1">Belongs to the SIP oxidoreductase family.</text>
</comment>
<dbReference type="InterPro" id="IPR013113">
    <property type="entry name" value="SIP_FAD-bd"/>
</dbReference>
<keyword evidence="4" id="KW-1185">Reference proteome</keyword>
<dbReference type="Pfam" id="PF08021">
    <property type="entry name" value="FAD_binding_9"/>
    <property type="match status" value="2"/>
</dbReference>
<organism evidence="3 4">
    <name type="scientific">Ferranicluibacter rubi</name>
    <dbReference type="NCBI Taxonomy" id="2715133"/>
    <lineage>
        <taxon>Bacteria</taxon>
        <taxon>Pseudomonadati</taxon>
        <taxon>Pseudomonadota</taxon>
        <taxon>Alphaproteobacteria</taxon>
        <taxon>Hyphomicrobiales</taxon>
        <taxon>Rhizobiaceae</taxon>
        <taxon>Ferranicluibacter</taxon>
    </lineage>
</organism>
<name>A0AA43ZEE9_9HYPH</name>
<dbReference type="InterPro" id="IPR007037">
    <property type="entry name" value="SIP_rossman_dom"/>
</dbReference>
<dbReference type="InterPro" id="IPR039374">
    <property type="entry name" value="SIP_fam"/>
</dbReference>
<evidence type="ECO:0000313" key="4">
    <source>
        <dbReference type="Proteomes" id="UP001155840"/>
    </source>
</evidence>
<sequence>MTYSTVTSAEPPPHIERVRHVLTRRKLTVSAIEYVTPAMLRITLGGEDLAGFTSLSPDDHVKILLPSTAGEEERRDYTPRHYDAETGSLVIDFAVHDAGPATQWAVNAKIGDELQIGGPRGSAVVSPEVKRWLLIGDETALPAIGRRIEEAGSEHVMTSLVAVAGPEERQLFETKASLNALWAYRSLASANDATPLLDLLKTVTIEPGTFVWIAAEASVTRALRAEVERRGLPQGWLKAAGYWVMGKADAHEKFE</sequence>
<dbReference type="SUPFAM" id="SSF63380">
    <property type="entry name" value="Riboflavin synthase domain-like"/>
    <property type="match status" value="1"/>
</dbReference>
<dbReference type="InterPro" id="IPR017927">
    <property type="entry name" value="FAD-bd_FR_type"/>
</dbReference>
<dbReference type="EMBL" id="JAANCM010000003">
    <property type="protein sequence ID" value="NHT75510.1"/>
    <property type="molecule type" value="Genomic_DNA"/>
</dbReference>
<evidence type="ECO:0000256" key="1">
    <source>
        <dbReference type="ARBA" id="ARBA00035644"/>
    </source>
</evidence>
<feature type="domain" description="FAD-binding FR-type" evidence="2">
    <location>
        <begin position="22"/>
        <end position="126"/>
    </location>
</feature>
<dbReference type="InterPro" id="IPR039261">
    <property type="entry name" value="FNR_nucleotide-bd"/>
</dbReference>
<comment type="caution">
    <text evidence="3">The sequence shown here is derived from an EMBL/GenBank/DDBJ whole genome shotgun (WGS) entry which is preliminary data.</text>
</comment>
<proteinExistence type="inferred from homology"/>
<dbReference type="PANTHER" id="PTHR30157">
    <property type="entry name" value="FERRIC REDUCTASE, NADPH-DEPENDENT"/>
    <property type="match status" value="1"/>
</dbReference>
<dbReference type="InterPro" id="IPR017938">
    <property type="entry name" value="Riboflavin_synthase-like_b-brl"/>
</dbReference>
<dbReference type="Gene3D" id="2.40.30.10">
    <property type="entry name" value="Translation factors"/>
    <property type="match status" value="1"/>
</dbReference>
<reference evidence="3" key="1">
    <citation type="submission" date="2020-03" db="EMBL/GenBank/DDBJ databases">
        <title>Ferranicluibacter endophyticum gen. nov., sp. nov., a new genus isolated from Rubus ulmifolius Schott. stem.</title>
        <authorList>
            <person name="Roca-Couso R."/>
            <person name="Flores-Felix J.D."/>
            <person name="Igual J.M."/>
            <person name="Rivas R."/>
        </authorList>
    </citation>
    <scope>NUCLEOTIDE SEQUENCE</scope>
    <source>
        <strain evidence="3">CRRU44</strain>
    </source>
</reference>
<dbReference type="PANTHER" id="PTHR30157:SF0">
    <property type="entry name" value="NADPH-DEPENDENT FERRIC-CHELATE REDUCTASE"/>
    <property type="match status" value="1"/>
</dbReference>
<evidence type="ECO:0000259" key="2">
    <source>
        <dbReference type="PROSITE" id="PS51384"/>
    </source>
</evidence>
<dbReference type="AlphaFoldDB" id="A0AA43ZEE9"/>
<accession>A0AA43ZEE9</accession>
<dbReference type="Pfam" id="PF04954">
    <property type="entry name" value="SIP"/>
    <property type="match status" value="1"/>
</dbReference>
<dbReference type="Gene3D" id="3.40.50.80">
    <property type="entry name" value="Nucleotide-binding domain of ferredoxin-NADP reductase (FNR) module"/>
    <property type="match status" value="1"/>
</dbReference>